<evidence type="ECO:0000313" key="2">
    <source>
        <dbReference type="Proteomes" id="UP001244295"/>
    </source>
</evidence>
<comment type="caution">
    <text evidence="1">The sequence shown here is derived from an EMBL/GenBank/DDBJ whole genome shotgun (WGS) entry which is preliminary data.</text>
</comment>
<protein>
    <recommendedName>
        <fullName evidence="3">Transcriptional regulator</fullName>
    </recommendedName>
</protein>
<proteinExistence type="predicted"/>
<dbReference type="Pfam" id="PF06296">
    <property type="entry name" value="RelE"/>
    <property type="match status" value="1"/>
</dbReference>
<dbReference type="EMBL" id="JAUSRR010000003">
    <property type="protein sequence ID" value="MDP9922638.1"/>
    <property type="molecule type" value="Genomic_DNA"/>
</dbReference>
<dbReference type="PIRSF" id="PIRSF039032">
    <property type="entry name" value="HigB-2"/>
    <property type="match status" value="1"/>
</dbReference>
<dbReference type="InterPro" id="IPR009387">
    <property type="entry name" value="HigB-2"/>
</dbReference>
<evidence type="ECO:0008006" key="3">
    <source>
        <dbReference type="Google" id="ProtNLM"/>
    </source>
</evidence>
<organism evidence="1 2">
    <name type="scientific">Variovorax boronicumulans</name>
    <dbReference type="NCBI Taxonomy" id="436515"/>
    <lineage>
        <taxon>Bacteria</taxon>
        <taxon>Pseudomonadati</taxon>
        <taxon>Pseudomonadota</taxon>
        <taxon>Betaproteobacteria</taxon>
        <taxon>Burkholderiales</taxon>
        <taxon>Comamonadaceae</taxon>
        <taxon>Variovorax</taxon>
    </lineage>
</organism>
<accession>A0AAW8DT38</accession>
<dbReference type="Proteomes" id="UP001244295">
    <property type="component" value="Unassembled WGS sequence"/>
</dbReference>
<dbReference type="AlphaFoldDB" id="A0AAW8DT38"/>
<evidence type="ECO:0000313" key="1">
    <source>
        <dbReference type="EMBL" id="MDP9922638.1"/>
    </source>
</evidence>
<dbReference type="RefSeq" id="WP_307636247.1">
    <property type="nucleotide sequence ID" value="NZ_JAUSRR010000003.1"/>
</dbReference>
<sequence length="107" mass="12171">MFTVIETPYFIDWAAKVWDDEEREAFIDWIAENHEAGDVIPGSGGLRKVRWTRAGMGKRGGARVIFFSRNERNEVVLVLVYAKAKFDNIGADVLKALKEKFDAHQKG</sequence>
<gene>
    <name evidence="1" type="ORF">J2W25_001659</name>
</gene>
<name>A0AAW8DT38_9BURK</name>
<reference evidence="1" key="1">
    <citation type="submission" date="2023-07" db="EMBL/GenBank/DDBJ databases">
        <title>Sorghum-associated microbial communities from plants grown in Nebraska, USA.</title>
        <authorList>
            <person name="Schachtman D."/>
        </authorList>
    </citation>
    <scope>NUCLEOTIDE SEQUENCE</scope>
    <source>
        <strain evidence="1">DS2795</strain>
    </source>
</reference>